<proteinExistence type="predicted"/>
<sequence length="186" mass="21635">MKRILFILLVAMYSFAVYAQQTAKDYIGTWKYEKEDTVFTIRLIKGEAFYKGKPKAEIDEELIFGGYSLSVKNKMVENYITDINTKWVYENINGGEQHIYIYGACNTRYKGKKGIGFKFYDQRMKHFNGEGIWGGTLEPIGPNKLHWTLNEKEGIWWETEGLEDWVEVKPIGFSVPTDVIMTKVDE</sequence>
<gene>
    <name evidence="4" type="ORF">E4T97_19920</name>
    <name evidence="3" type="ORF">IMSAGC001_02701</name>
</gene>
<evidence type="ECO:0000256" key="1">
    <source>
        <dbReference type="SAM" id="SignalP"/>
    </source>
</evidence>
<dbReference type="OrthoDB" id="1029302at2"/>
<feature type="domain" description="DUF6705" evidence="2">
    <location>
        <begin position="1"/>
        <end position="183"/>
    </location>
</feature>
<comment type="caution">
    <text evidence="3">The sequence shown here is derived from an EMBL/GenBank/DDBJ whole genome shotgun (WGS) entry which is preliminary data.</text>
</comment>
<evidence type="ECO:0000313" key="4">
    <source>
        <dbReference type="EMBL" id="TFU45060.1"/>
    </source>
</evidence>
<dbReference type="Proteomes" id="UP000491181">
    <property type="component" value="Unassembled WGS sequence"/>
</dbReference>
<reference evidence="4 5" key="1">
    <citation type="submission" date="2019-03" db="EMBL/GenBank/DDBJ databases">
        <title>Diversity of the mouse oral microbiome.</title>
        <authorList>
            <person name="Joseph S."/>
            <person name="Aduse-Opoku J."/>
            <person name="Curtis M."/>
            <person name="Wade W."/>
            <person name="Hashim A."/>
        </authorList>
    </citation>
    <scope>NUCLEOTIDE SEQUENCE [LARGE SCALE GENOMIC DNA]</scope>
    <source>
        <strain evidence="4 5">P2318</strain>
    </source>
</reference>
<evidence type="ECO:0000313" key="3">
    <source>
        <dbReference type="EMBL" id="GFH87276.1"/>
    </source>
</evidence>
<reference evidence="3 6" key="2">
    <citation type="journal article" date="2020" name="Microbiome">
        <title>Single-cell genomics of uncultured bacteria reveals dietary fiber responders in the mouse gut microbiota.</title>
        <authorList>
            <person name="Chijiiwa R."/>
            <person name="Hosokawa M."/>
            <person name="Kogawa M."/>
            <person name="Nishikawa Y."/>
            <person name="Ide K."/>
            <person name="Sakanashi C."/>
            <person name="Takahashi K."/>
            <person name="Takeyama H."/>
        </authorList>
    </citation>
    <scope>NUCLEOTIDE SEQUENCE [LARGE SCALE GENOMIC DNA]</scope>
    <source>
        <strain evidence="3">IMSAGC_001</strain>
    </source>
</reference>
<feature type="signal peptide" evidence="1">
    <location>
        <begin position="1"/>
        <end position="19"/>
    </location>
</feature>
<evidence type="ECO:0000313" key="6">
    <source>
        <dbReference type="Proteomes" id="UP000491181"/>
    </source>
</evidence>
<dbReference type="AlphaFoldDB" id="A0A7K3MKX1"/>
<dbReference type="EMBL" id="BLLS01000084">
    <property type="protein sequence ID" value="GFH87276.1"/>
    <property type="molecule type" value="Genomic_DNA"/>
</dbReference>
<feature type="chain" id="PRO_5036206392" description="DUF6705 domain-containing protein" evidence="1">
    <location>
        <begin position="20"/>
        <end position="186"/>
    </location>
</feature>
<evidence type="ECO:0000259" key="2">
    <source>
        <dbReference type="Pfam" id="PF20448"/>
    </source>
</evidence>
<dbReference type="GeneID" id="93047256"/>
<dbReference type="RefSeq" id="WP_024986722.1">
    <property type="nucleotide sequence ID" value="NZ_BLLS01000084.1"/>
</dbReference>
<dbReference type="Pfam" id="PF20448">
    <property type="entry name" value="DUF6705"/>
    <property type="match status" value="1"/>
</dbReference>
<dbReference type="Proteomes" id="UP000298073">
    <property type="component" value="Unassembled WGS sequence"/>
</dbReference>
<keyword evidence="1" id="KW-0732">Signal</keyword>
<dbReference type="InterPro" id="IPR046551">
    <property type="entry name" value="DUF6705"/>
</dbReference>
<evidence type="ECO:0000313" key="5">
    <source>
        <dbReference type="Proteomes" id="UP000298073"/>
    </source>
</evidence>
<accession>A0A7K3MKX1</accession>
<dbReference type="EMBL" id="SPPV01000076">
    <property type="protein sequence ID" value="TFU45060.1"/>
    <property type="molecule type" value="Genomic_DNA"/>
</dbReference>
<protein>
    <recommendedName>
        <fullName evidence="2">DUF6705 domain-containing protein</fullName>
    </recommendedName>
</protein>
<organism evidence="3 6">
    <name type="scientific">Bacteroides acidifaciens</name>
    <dbReference type="NCBI Taxonomy" id="85831"/>
    <lineage>
        <taxon>Bacteria</taxon>
        <taxon>Pseudomonadati</taxon>
        <taxon>Bacteroidota</taxon>
        <taxon>Bacteroidia</taxon>
        <taxon>Bacteroidales</taxon>
        <taxon>Bacteroidaceae</taxon>
        <taxon>Bacteroides</taxon>
    </lineage>
</organism>
<name>A0A7K3MKX1_9BACE</name>